<dbReference type="Pfam" id="PF01580">
    <property type="entry name" value="FtsK_SpoIIIE"/>
    <property type="match status" value="3"/>
</dbReference>
<keyword evidence="7 11" id="KW-1133">Transmembrane helix</keyword>
<evidence type="ECO:0000256" key="1">
    <source>
        <dbReference type="ARBA" id="ARBA00004651"/>
    </source>
</evidence>
<dbReference type="PANTHER" id="PTHR22683:SF1">
    <property type="entry name" value="TYPE VII SECRETION SYSTEM PROTEIN ESSC"/>
    <property type="match status" value="1"/>
</dbReference>
<evidence type="ECO:0000256" key="11">
    <source>
        <dbReference type="SAM" id="Phobius"/>
    </source>
</evidence>
<feature type="region of interest" description="Disordered" evidence="10">
    <location>
        <begin position="1"/>
        <end position="35"/>
    </location>
</feature>
<evidence type="ECO:0000256" key="5">
    <source>
        <dbReference type="ARBA" id="ARBA00022741"/>
    </source>
</evidence>
<keyword evidence="14" id="KW-1185">Reference proteome</keyword>
<keyword evidence="3 11" id="KW-0812">Transmembrane</keyword>
<feature type="region of interest" description="Disordered" evidence="10">
    <location>
        <begin position="725"/>
        <end position="757"/>
    </location>
</feature>
<evidence type="ECO:0000313" key="14">
    <source>
        <dbReference type="Proteomes" id="UP000184291"/>
    </source>
</evidence>
<feature type="domain" description="FtsK" evidence="12">
    <location>
        <begin position="869"/>
        <end position="1059"/>
    </location>
</feature>
<comment type="subcellular location">
    <subcellularLocation>
        <location evidence="1">Cell membrane</location>
        <topology evidence="1">Multi-pass membrane protein</topology>
    </subcellularLocation>
</comment>
<dbReference type="InterPro" id="IPR027417">
    <property type="entry name" value="P-loop_NTPase"/>
</dbReference>
<feature type="binding site" evidence="9">
    <location>
        <begin position="1171"/>
        <end position="1178"/>
    </location>
    <ligand>
        <name>ATP</name>
        <dbReference type="ChEBI" id="CHEBI:30616"/>
    </ligand>
</feature>
<keyword evidence="6 9" id="KW-0067">ATP-binding</keyword>
<reference evidence="14" key="1">
    <citation type="submission" date="2016-09" db="EMBL/GenBank/DDBJ databases">
        <authorList>
            <person name="Strepis N."/>
        </authorList>
    </citation>
    <scope>NUCLEOTIDE SEQUENCE [LARGE SCALE GENOMIC DNA]</scope>
</reference>
<dbReference type="SMART" id="SM00382">
    <property type="entry name" value="AAA"/>
    <property type="match status" value="3"/>
</dbReference>
<evidence type="ECO:0000313" key="13">
    <source>
        <dbReference type="EMBL" id="SHE25325.1"/>
    </source>
</evidence>
<evidence type="ECO:0000256" key="10">
    <source>
        <dbReference type="SAM" id="MobiDB-lite"/>
    </source>
</evidence>
<sequence length="1372" mass="148260">MAALRQMVPEHDRKVPAHPMNANNNQSPEPAGGTIEVKAPPDTIAPQDATSVLASVLPLTGSMGVMVFMAISNSSNTRMLLMGGGMVVAMLSMVAANIYRQIRQHRGNVTDQRREYLAYLSEMRETVRNAARQQRAESIRSFPDPVSLPYFVQYGQRVWERSEAADDPLAVRLGRGTVKLSAELKAEKLDALAKPDPVCLSAMTRFVSTHGEVDGVPWVVSLGNLSRVEVVGEGSVTRAHTRALLTHLLAMTPPSLLRVAVLASEENLPEWDWIKWAPHAWSDSVRDAVGPARLIATDLDQLLDKLPEGLEHRGAFSAGAGEGPTPHVIIVVDGGRLPDTSPLGSAAGVRGVTIVDLPAEWGLLTSPTTLRLLLYPPQPGAAGDADASVTVPMEIAVVGQDPVPLAADMLDPTAAEAVTRRLAARFTEVGEDAAAVPVGISDPKRSADLLDLLGLGDVRDIDPERCWTPRLGDDRLRVPFGVTPEGTPVVLDIKESAQGGMGPHGLLVGATGSGKSEVLRTLVLALALTHSPDQLNFVLVDFKGGATFAGMSELPHVSAMISNLENELGLVDRMEEALRGEMNRRQEILLKTGNYANVSDYEAARRAGKHNGEPLPALFVILDEFSELLAAKPDFIEVFVAIGRLGRSMQIHLLLSSQRLEEGRLHGLESHLSYRIGLRTFSASESRTVLGVTDAYDLPPYPGVGYLKSDTRTMTRFRAAYVAGPPPERAAATGRASERPELPAASSPGRGDTGPLVLPFTAQEIPLPPQAQHAEPEPTSEQQVPETSAKDATYADMSTMDIAVARMTGHGNPAHRIWLPPLDVPETFDSLIDDLTVDPELGLISPSWRARGDLVVPLGITDVPLEQRRDQYSVDLSGAGGHVGVVGGPLSGKSTALRSLLMGLALTHTPTEVQFYVIDLGGGTFSTMLDLPHLAGVGTRDDPDIIARIVAEIEAMLVDRERYFKANRIDSIQTYRRRRAAGQADDGYGDVFLVIDGWSVLKTDFENITERVQAIMTRALAFGVHLVISAGRWMEMRAAIKDALGTRIELRLGEPSDSEISRPAAKAVPTGRPGRGLDPAGRHMLLTLPRVDGEHDPATLSEGVGHACRTIADAYRGAPGPKLRLLPTRIDLTELQALVPAEDGPVIGINEARLEPVTLDMRQEPHLIVLGDAKKGKSSFLRALMAELTRDRTPNDLRILPVDPRRSLLGDIPEEFMLTYVTLRDQAAKEMTDLAEFLKQRLPGPEVTPEQLRTRSWWNGPEVYILVDDYDLMTTGQMNPLLPLQALLPQGQDIGLHLVLTRRTGGASRALFEPLVQTLNDLSTPGIMLPGNPDEGPLLGRQRPKPGPAGRASLITRDSVQSVQLAWSPPTA</sequence>
<dbReference type="InterPro" id="IPR002543">
    <property type="entry name" value="FtsK_dom"/>
</dbReference>
<evidence type="ECO:0000256" key="9">
    <source>
        <dbReference type="PROSITE-ProRule" id="PRU00289"/>
    </source>
</evidence>
<dbReference type="Proteomes" id="UP000184291">
    <property type="component" value="Unassembled WGS sequence"/>
</dbReference>
<gene>
    <name evidence="13" type="ORF">ACGLYG10_1541</name>
</gene>
<dbReference type="PROSITE" id="PS50901">
    <property type="entry name" value="FTSK"/>
    <property type="match status" value="3"/>
</dbReference>
<evidence type="ECO:0000256" key="6">
    <source>
        <dbReference type="ARBA" id="ARBA00022840"/>
    </source>
</evidence>
<evidence type="ECO:0000256" key="4">
    <source>
        <dbReference type="ARBA" id="ARBA00022737"/>
    </source>
</evidence>
<dbReference type="Gene3D" id="3.40.50.300">
    <property type="entry name" value="P-loop containing nucleotide triphosphate hydrolases"/>
    <property type="match status" value="3"/>
</dbReference>
<dbReference type="NCBIfam" id="TIGR03925">
    <property type="entry name" value="T7SS_EccC_b"/>
    <property type="match status" value="1"/>
</dbReference>
<keyword evidence="5 9" id="KW-0547">Nucleotide-binding</keyword>
<evidence type="ECO:0000259" key="12">
    <source>
        <dbReference type="PROSITE" id="PS50901"/>
    </source>
</evidence>
<dbReference type="InterPro" id="IPR023836">
    <property type="entry name" value="EccCa-like_Actinobacteria"/>
</dbReference>
<dbReference type="InterPro" id="IPR003593">
    <property type="entry name" value="AAA+_ATPase"/>
</dbReference>
<dbReference type="STRING" id="1892869.ACGLYG10_1541"/>
<name>A0A1M4RZA8_9ACTO</name>
<dbReference type="GO" id="GO:0005524">
    <property type="term" value="F:ATP binding"/>
    <property type="evidence" value="ECO:0007669"/>
    <property type="project" value="UniProtKB-UniRule"/>
</dbReference>
<dbReference type="GO" id="GO:0003677">
    <property type="term" value="F:DNA binding"/>
    <property type="evidence" value="ECO:0007669"/>
    <property type="project" value="InterPro"/>
</dbReference>
<feature type="region of interest" description="Disordered" evidence="10">
    <location>
        <begin position="1059"/>
        <end position="1079"/>
    </location>
</feature>
<dbReference type="SUPFAM" id="SSF52540">
    <property type="entry name" value="P-loop containing nucleoside triphosphate hydrolases"/>
    <property type="match status" value="3"/>
</dbReference>
<evidence type="ECO:0000256" key="3">
    <source>
        <dbReference type="ARBA" id="ARBA00022692"/>
    </source>
</evidence>
<feature type="binding site" evidence="9">
    <location>
        <begin position="887"/>
        <end position="894"/>
    </location>
    <ligand>
        <name>ATP</name>
        <dbReference type="ChEBI" id="CHEBI:30616"/>
    </ligand>
</feature>
<feature type="transmembrane region" description="Helical" evidence="11">
    <location>
        <begin position="52"/>
        <end position="72"/>
    </location>
</feature>
<proteinExistence type="predicted"/>
<feature type="region of interest" description="Disordered" evidence="10">
    <location>
        <begin position="770"/>
        <end position="794"/>
    </location>
</feature>
<dbReference type="EMBL" id="FQTT01000010">
    <property type="protein sequence ID" value="SHE25325.1"/>
    <property type="molecule type" value="Genomic_DNA"/>
</dbReference>
<accession>A0A1M4RZA8</accession>
<feature type="domain" description="FtsK" evidence="12">
    <location>
        <begin position="486"/>
        <end position="687"/>
    </location>
</feature>
<feature type="transmembrane region" description="Helical" evidence="11">
    <location>
        <begin position="79"/>
        <end position="99"/>
    </location>
</feature>
<dbReference type="InterPro" id="IPR050206">
    <property type="entry name" value="FtsK/SpoIIIE/SftA"/>
</dbReference>
<keyword evidence="2" id="KW-1003">Cell membrane</keyword>
<evidence type="ECO:0000256" key="8">
    <source>
        <dbReference type="ARBA" id="ARBA00023136"/>
    </source>
</evidence>
<evidence type="ECO:0000256" key="2">
    <source>
        <dbReference type="ARBA" id="ARBA00022475"/>
    </source>
</evidence>
<keyword evidence="8 11" id="KW-0472">Membrane</keyword>
<feature type="binding site" evidence="9">
    <location>
        <begin position="509"/>
        <end position="516"/>
    </location>
    <ligand>
        <name>ATP</name>
        <dbReference type="ChEBI" id="CHEBI:30616"/>
    </ligand>
</feature>
<feature type="region of interest" description="Disordered" evidence="10">
    <location>
        <begin position="1330"/>
        <end position="1355"/>
    </location>
</feature>
<dbReference type="PANTHER" id="PTHR22683">
    <property type="entry name" value="SPORULATION PROTEIN RELATED"/>
    <property type="match status" value="1"/>
</dbReference>
<feature type="domain" description="FtsK" evidence="12">
    <location>
        <begin position="1154"/>
        <end position="1337"/>
    </location>
</feature>
<protein>
    <submittedName>
        <fullName evidence="13">T7ss eccc b: type vii secretion protein ecccb</fullName>
    </submittedName>
</protein>
<dbReference type="NCBIfam" id="TIGR03924">
    <property type="entry name" value="T7SS_EccC_a"/>
    <property type="match status" value="1"/>
</dbReference>
<evidence type="ECO:0000256" key="7">
    <source>
        <dbReference type="ARBA" id="ARBA00022989"/>
    </source>
</evidence>
<dbReference type="InterPro" id="IPR023837">
    <property type="entry name" value="EccCb-like_Actinobacteria"/>
</dbReference>
<dbReference type="GO" id="GO:0005886">
    <property type="term" value="C:plasma membrane"/>
    <property type="evidence" value="ECO:0007669"/>
    <property type="project" value="UniProtKB-SubCell"/>
</dbReference>
<organism evidence="13 14">
    <name type="scientific">Actinomyces glycerinitolerans</name>
    <dbReference type="NCBI Taxonomy" id="1892869"/>
    <lineage>
        <taxon>Bacteria</taxon>
        <taxon>Bacillati</taxon>
        <taxon>Actinomycetota</taxon>
        <taxon>Actinomycetes</taxon>
        <taxon>Actinomycetales</taxon>
        <taxon>Actinomycetaceae</taxon>
        <taxon>Actinomyces</taxon>
    </lineage>
</organism>
<keyword evidence="4" id="KW-0677">Repeat</keyword>